<evidence type="ECO:0000313" key="13">
    <source>
        <dbReference type="Proteomes" id="UP000007241"/>
    </source>
</evidence>
<organism evidence="12 13">
    <name type="scientific">Batrachochytrium dendrobatidis (strain JAM81 / FGSC 10211)</name>
    <name type="common">Frog chytrid fungus</name>
    <dbReference type="NCBI Taxonomy" id="684364"/>
    <lineage>
        <taxon>Eukaryota</taxon>
        <taxon>Fungi</taxon>
        <taxon>Fungi incertae sedis</taxon>
        <taxon>Chytridiomycota</taxon>
        <taxon>Chytridiomycota incertae sedis</taxon>
        <taxon>Chytridiomycetes</taxon>
        <taxon>Rhizophydiales</taxon>
        <taxon>Rhizophydiales incertae sedis</taxon>
        <taxon>Batrachochytrium</taxon>
    </lineage>
</organism>
<dbReference type="AlphaFoldDB" id="F4PB44"/>
<evidence type="ECO:0000256" key="6">
    <source>
        <dbReference type="ARBA" id="ARBA00022655"/>
    </source>
</evidence>
<comment type="similarity">
    <text evidence="2">Belongs to the pantothenate synthetase family.</text>
</comment>
<evidence type="ECO:0000256" key="10">
    <source>
        <dbReference type="ARBA" id="ARBA00032806"/>
    </source>
</evidence>
<dbReference type="PANTHER" id="PTHR21299">
    <property type="entry name" value="CYTIDYLATE KINASE/PANTOATE-BETA-ALANINE LIGASE"/>
    <property type="match status" value="1"/>
</dbReference>
<dbReference type="OrthoDB" id="2020436at2759"/>
<gene>
    <name evidence="12" type="ORF">BATDEDRAFT_13762</name>
</gene>
<evidence type="ECO:0000256" key="1">
    <source>
        <dbReference type="ARBA" id="ARBA00004990"/>
    </source>
</evidence>
<dbReference type="OMA" id="FHVDTEI"/>
<dbReference type="NCBIfam" id="TIGR00018">
    <property type="entry name" value="panC"/>
    <property type="match status" value="1"/>
</dbReference>
<dbReference type="GO" id="GO:0004592">
    <property type="term" value="F:pantoate-beta-alanine ligase activity"/>
    <property type="evidence" value="ECO:0000318"/>
    <property type="project" value="GO_Central"/>
</dbReference>
<dbReference type="InterPro" id="IPR003721">
    <property type="entry name" value="Pantoate_ligase"/>
</dbReference>
<evidence type="ECO:0000256" key="8">
    <source>
        <dbReference type="ARBA" id="ARBA00022840"/>
    </source>
</evidence>
<evidence type="ECO:0000313" key="12">
    <source>
        <dbReference type="EMBL" id="EGF77658.1"/>
    </source>
</evidence>
<dbReference type="InterPro" id="IPR042176">
    <property type="entry name" value="Pantoate_ligase_C"/>
</dbReference>
<comment type="catalytic activity">
    <reaction evidence="11">
        <text>(R)-pantoate + beta-alanine + ATP = (R)-pantothenate + AMP + diphosphate + H(+)</text>
        <dbReference type="Rhea" id="RHEA:10912"/>
        <dbReference type="ChEBI" id="CHEBI:15378"/>
        <dbReference type="ChEBI" id="CHEBI:15980"/>
        <dbReference type="ChEBI" id="CHEBI:29032"/>
        <dbReference type="ChEBI" id="CHEBI:30616"/>
        <dbReference type="ChEBI" id="CHEBI:33019"/>
        <dbReference type="ChEBI" id="CHEBI:57966"/>
        <dbReference type="ChEBI" id="CHEBI:456215"/>
        <dbReference type="EC" id="6.3.2.1"/>
    </reaction>
</comment>
<dbReference type="GO" id="GO:0015940">
    <property type="term" value="P:pantothenate biosynthetic process"/>
    <property type="evidence" value="ECO:0000318"/>
    <property type="project" value="GO_Central"/>
</dbReference>
<accession>F4PB44</accession>
<keyword evidence="5" id="KW-0436">Ligase</keyword>
<dbReference type="FunFam" id="3.40.50.620:FF:000013">
    <property type="entry name" value="Pantothenate synthetase"/>
    <property type="match status" value="1"/>
</dbReference>
<evidence type="ECO:0000256" key="11">
    <source>
        <dbReference type="ARBA" id="ARBA00048258"/>
    </source>
</evidence>
<dbReference type="CDD" id="cd00560">
    <property type="entry name" value="PanC"/>
    <property type="match status" value="1"/>
</dbReference>
<evidence type="ECO:0000256" key="7">
    <source>
        <dbReference type="ARBA" id="ARBA00022741"/>
    </source>
</evidence>
<evidence type="ECO:0000256" key="2">
    <source>
        <dbReference type="ARBA" id="ARBA00009256"/>
    </source>
</evidence>
<name>F4PB44_BATDJ</name>
<dbReference type="FunCoup" id="F4PB44">
    <property type="interactions" value="268"/>
</dbReference>
<sequence>MQHSKSSPRVVRTISEYRQLRQEWFKQGALVGFVPTMGALHSGHASLAKEARIVCDQVVASVFVNPAQFAPTEDLDKYPRTEKDDIALLAAEGVDVVFAPSVTEMYPAGISLNVKEQVGTFVHVMGKSHQMEGSIRPHFFRGVATVVSKLFNIIQPTHAFFGQKDIQQCSVVRTMVRDLMFPTEIVVVPTVREHDGLAKSSRNRYLSQNERAIAPVLYQALFAASKEYELGERNRNKLLAAAESVIAQTPAVKLEYISLVEPIGLEEVDTVEQGAILSGAIRVGNTRIIDNILLGMSLYNI</sequence>
<dbReference type="GeneID" id="18236847"/>
<protein>
    <recommendedName>
        <fullName evidence="4">Pantoate--beta-alanine ligase</fullName>
        <ecNumber evidence="3">6.3.2.1</ecNumber>
    </recommendedName>
    <alternativeName>
        <fullName evidence="10">Pantoate-activating enzyme</fullName>
    </alternativeName>
    <alternativeName>
        <fullName evidence="9">Pantothenate synthetase</fullName>
    </alternativeName>
</protein>
<evidence type="ECO:0000256" key="3">
    <source>
        <dbReference type="ARBA" id="ARBA00012219"/>
    </source>
</evidence>
<dbReference type="InterPro" id="IPR014729">
    <property type="entry name" value="Rossmann-like_a/b/a_fold"/>
</dbReference>
<evidence type="ECO:0000256" key="9">
    <source>
        <dbReference type="ARBA" id="ARBA00029902"/>
    </source>
</evidence>
<dbReference type="RefSeq" id="XP_006681590.1">
    <property type="nucleotide sequence ID" value="XM_006681527.1"/>
</dbReference>
<dbReference type="Gene3D" id="3.40.50.620">
    <property type="entry name" value="HUPs"/>
    <property type="match status" value="1"/>
</dbReference>
<dbReference type="UniPathway" id="UPA00028">
    <property type="reaction ID" value="UER00005"/>
</dbReference>
<keyword evidence="13" id="KW-1185">Reference proteome</keyword>
<dbReference type="EC" id="6.3.2.1" evidence="3"/>
<dbReference type="HAMAP" id="MF_00158">
    <property type="entry name" value="PanC"/>
    <property type="match status" value="1"/>
</dbReference>
<keyword evidence="8" id="KW-0067">ATP-binding</keyword>
<proteinExistence type="inferred from homology"/>
<dbReference type="Pfam" id="PF02569">
    <property type="entry name" value="Pantoate_ligase"/>
    <property type="match status" value="1"/>
</dbReference>
<reference evidence="12 13" key="1">
    <citation type="submission" date="2009-12" db="EMBL/GenBank/DDBJ databases">
        <title>The draft genome of Batrachochytrium dendrobatidis.</title>
        <authorList>
            <consortium name="US DOE Joint Genome Institute (JGI-PGF)"/>
            <person name="Kuo A."/>
            <person name="Salamov A."/>
            <person name="Schmutz J."/>
            <person name="Lucas S."/>
            <person name="Pitluck S."/>
            <person name="Rosenblum E."/>
            <person name="Stajich J."/>
            <person name="Eisen M."/>
            <person name="Grigoriev I.V."/>
        </authorList>
    </citation>
    <scope>NUCLEOTIDE SEQUENCE [LARGE SCALE GENOMIC DNA]</scope>
    <source>
        <strain evidence="13">JAM81 / FGSC 10211</strain>
    </source>
</reference>
<keyword evidence="6" id="KW-0566">Pantothenate biosynthesis</keyword>
<dbReference type="EMBL" id="GL882891">
    <property type="protein sequence ID" value="EGF77658.1"/>
    <property type="molecule type" value="Genomic_DNA"/>
</dbReference>
<dbReference type="HOGENOM" id="CLU_047148_1_0_1"/>
<dbReference type="GO" id="GO:0005524">
    <property type="term" value="F:ATP binding"/>
    <property type="evidence" value="ECO:0007669"/>
    <property type="project" value="UniProtKB-KW"/>
</dbReference>
<dbReference type="STRING" id="684364.F4PB44"/>
<evidence type="ECO:0000256" key="5">
    <source>
        <dbReference type="ARBA" id="ARBA00022598"/>
    </source>
</evidence>
<dbReference type="Proteomes" id="UP000007241">
    <property type="component" value="Unassembled WGS sequence"/>
</dbReference>
<dbReference type="InParanoid" id="F4PB44"/>
<keyword evidence="7" id="KW-0547">Nucleotide-binding</keyword>
<evidence type="ECO:0000256" key="4">
    <source>
        <dbReference type="ARBA" id="ARBA00015647"/>
    </source>
</evidence>
<dbReference type="SUPFAM" id="SSF52374">
    <property type="entry name" value="Nucleotidylyl transferase"/>
    <property type="match status" value="1"/>
</dbReference>
<comment type="pathway">
    <text evidence="1">Cofactor biosynthesis; (R)-pantothenate biosynthesis; (R)-pantothenate from (R)-pantoate and beta-alanine: step 1/1.</text>
</comment>
<dbReference type="PANTHER" id="PTHR21299:SF1">
    <property type="entry name" value="PANTOATE--BETA-ALANINE LIGASE"/>
    <property type="match status" value="1"/>
</dbReference>
<dbReference type="Gene3D" id="3.30.1300.10">
    <property type="entry name" value="Pantoate-beta-alanine ligase, C-terminal domain"/>
    <property type="match status" value="1"/>
</dbReference>